<organism evidence="1 2">
    <name type="scientific">Albugo candida</name>
    <dbReference type="NCBI Taxonomy" id="65357"/>
    <lineage>
        <taxon>Eukaryota</taxon>
        <taxon>Sar</taxon>
        <taxon>Stramenopiles</taxon>
        <taxon>Oomycota</taxon>
        <taxon>Peronosporomycetes</taxon>
        <taxon>Albuginales</taxon>
        <taxon>Albuginaceae</taxon>
        <taxon>Albugo</taxon>
    </lineage>
</organism>
<proteinExistence type="predicted"/>
<sequence>MLRNSLPNSHGRIVHYRILKATLIENVNVLQVLYQWQIRYFDSLASHHSEKFVNGYRVLEFLILVIPTTSSKGTPPKILYANVQSTPLGVTPRSHNPFFGLLQHGAVL</sequence>
<gene>
    <name evidence="1" type="ORF">BN9_130720</name>
</gene>
<dbReference type="InParanoid" id="A0A024FWI7"/>
<evidence type="ECO:0000313" key="2">
    <source>
        <dbReference type="Proteomes" id="UP000053237"/>
    </source>
</evidence>
<evidence type="ECO:0000313" key="1">
    <source>
        <dbReference type="EMBL" id="CCI11523.1"/>
    </source>
</evidence>
<accession>A0A024FWI7</accession>
<dbReference type="AlphaFoldDB" id="A0A024FWI7"/>
<comment type="caution">
    <text evidence="1">The sequence shown here is derived from an EMBL/GenBank/DDBJ whole genome shotgun (WGS) entry which is preliminary data.</text>
</comment>
<protein>
    <submittedName>
        <fullName evidence="1">Uncharacterized protein</fullName>
    </submittedName>
</protein>
<name>A0A024FWI7_9STRA</name>
<dbReference type="Proteomes" id="UP000053237">
    <property type="component" value="Unassembled WGS sequence"/>
</dbReference>
<keyword evidence="2" id="KW-1185">Reference proteome</keyword>
<dbReference type="EMBL" id="CAIX01001152">
    <property type="protein sequence ID" value="CCI11523.1"/>
    <property type="molecule type" value="Genomic_DNA"/>
</dbReference>
<reference evidence="1 2" key="1">
    <citation type="submission" date="2012-05" db="EMBL/GenBank/DDBJ databases">
        <title>Recombination and specialization in a pathogen metapopulation.</title>
        <authorList>
            <person name="Gardiner A."/>
            <person name="Kemen E."/>
            <person name="Schultz-Larsen T."/>
            <person name="MacLean D."/>
            <person name="Van Oosterhout C."/>
            <person name="Jones J.D.G."/>
        </authorList>
    </citation>
    <scope>NUCLEOTIDE SEQUENCE [LARGE SCALE GENOMIC DNA]</scope>
    <source>
        <strain evidence="1 2">Ac Nc2</strain>
    </source>
</reference>